<dbReference type="AlphaFoldDB" id="A0AAV5I517"/>
<organism evidence="1 2">
    <name type="scientific">Rubroshorea leprosula</name>
    <dbReference type="NCBI Taxonomy" id="152421"/>
    <lineage>
        <taxon>Eukaryota</taxon>
        <taxon>Viridiplantae</taxon>
        <taxon>Streptophyta</taxon>
        <taxon>Embryophyta</taxon>
        <taxon>Tracheophyta</taxon>
        <taxon>Spermatophyta</taxon>
        <taxon>Magnoliopsida</taxon>
        <taxon>eudicotyledons</taxon>
        <taxon>Gunneridae</taxon>
        <taxon>Pentapetalae</taxon>
        <taxon>rosids</taxon>
        <taxon>malvids</taxon>
        <taxon>Malvales</taxon>
        <taxon>Dipterocarpaceae</taxon>
        <taxon>Rubroshorea</taxon>
    </lineage>
</organism>
<accession>A0AAV5I517</accession>
<reference evidence="1 2" key="1">
    <citation type="journal article" date="2021" name="Commun. Biol.">
        <title>The genome of Shorea leprosula (Dipterocarpaceae) highlights the ecological relevance of drought in aseasonal tropical rainforests.</title>
        <authorList>
            <person name="Ng K.K.S."/>
            <person name="Kobayashi M.J."/>
            <person name="Fawcett J.A."/>
            <person name="Hatakeyama M."/>
            <person name="Paape T."/>
            <person name="Ng C.H."/>
            <person name="Ang C.C."/>
            <person name="Tnah L.H."/>
            <person name="Lee C.T."/>
            <person name="Nishiyama T."/>
            <person name="Sese J."/>
            <person name="O'Brien M.J."/>
            <person name="Copetti D."/>
            <person name="Mohd Noor M.I."/>
            <person name="Ong R.C."/>
            <person name="Putra M."/>
            <person name="Sireger I.Z."/>
            <person name="Indrioko S."/>
            <person name="Kosugi Y."/>
            <person name="Izuno A."/>
            <person name="Isagi Y."/>
            <person name="Lee S.L."/>
            <person name="Shimizu K.K."/>
        </authorList>
    </citation>
    <scope>NUCLEOTIDE SEQUENCE [LARGE SCALE GENOMIC DNA]</scope>
    <source>
        <strain evidence="1">214</strain>
    </source>
</reference>
<comment type="caution">
    <text evidence="1">The sequence shown here is derived from an EMBL/GenBank/DDBJ whole genome shotgun (WGS) entry which is preliminary data.</text>
</comment>
<dbReference type="Proteomes" id="UP001054252">
    <property type="component" value="Unassembled WGS sequence"/>
</dbReference>
<evidence type="ECO:0000313" key="1">
    <source>
        <dbReference type="EMBL" id="GKU92987.1"/>
    </source>
</evidence>
<dbReference type="EMBL" id="BPVZ01000006">
    <property type="protein sequence ID" value="GKU92987.1"/>
    <property type="molecule type" value="Genomic_DNA"/>
</dbReference>
<protein>
    <submittedName>
        <fullName evidence="1">Uncharacterized protein</fullName>
    </submittedName>
</protein>
<keyword evidence="2" id="KW-1185">Reference proteome</keyword>
<sequence>MYRIESCFSGTNTHEVPMQPKRGVTKCLDVHRLGSSERIKVGINTQYR</sequence>
<evidence type="ECO:0000313" key="2">
    <source>
        <dbReference type="Proteomes" id="UP001054252"/>
    </source>
</evidence>
<name>A0AAV5I517_9ROSI</name>
<gene>
    <name evidence="1" type="ORF">SLEP1_g6635</name>
</gene>
<proteinExistence type="predicted"/>